<dbReference type="AlphaFoldDB" id="A0A0D3JW21"/>
<evidence type="ECO:0000313" key="2">
    <source>
        <dbReference type="EnsemblProtists" id="EOD27706"/>
    </source>
</evidence>
<dbReference type="KEGG" id="ehx:EMIHUDRAFT_434861"/>
<dbReference type="EnsemblProtists" id="EOD27706">
    <property type="protein sequence ID" value="EOD27706"/>
    <property type="gene ID" value="EMIHUDRAFT_434861"/>
</dbReference>
<dbReference type="RefSeq" id="XP_005780135.1">
    <property type="nucleotide sequence ID" value="XM_005780078.1"/>
</dbReference>
<evidence type="ECO:0000256" key="1">
    <source>
        <dbReference type="SAM" id="MobiDB-lite"/>
    </source>
</evidence>
<reference evidence="3" key="1">
    <citation type="journal article" date="2013" name="Nature">
        <title>Pan genome of the phytoplankton Emiliania underpins its global distribution.</title>
        <authorList>
            <person name="Read B.A."/>
            <person name="Kegel J."/>
            <person name="Klute M.J."/>
            <person name="Kuo A."/>
            <person name="Lefebvre S.C."/>
            <person name="Maumus F."/>
            <person name="Mayer C."/>
            <person name="Miller J."/>
            <person name="Monier A."/>
            <person name="Salamov A."/>
            <person name="Young J."/>
            <person name="Aguilar M."/>
            <person name="Claverie J.M."/>
            <person name="Frickenhaus S."/>
            <person name="Gonzalez K."/>
            <person name="Herman E.K."/>
            <person name="Lin Y.C."/>
            <person name="Napier J."/>
            <person name="Ogata H."/>
            <person name="Sarno A.F."/>
            <person name="Shmutz J."/>
            <person name="Schroeder D."/>
            <person name="de Vargas C."/>
            <person name="Verret F."/>
            <person name="von Dassow P."/>
            <person name="Valentin K."/>
            <person name="Van de Peer Y."/>
            <person name="Wheeler G."/>
            <person name="Dacks J.B."/>
            <person name="Delwiche C.F."/>
            <person name="Dyhrman S.T."/>
            <person name="Glockner G."/>
            <person name="John U."/>
            <person name="Richards T."/>
            <person name="Worden A.Z."/>
            <person name="Zhang X."/>
            <person name="Grigoriev I.V."/>
            <person name="Allen A.E."/>
            <person name="Bidle K."/>
            <person name="Borodovsky M."/>
            <person name="Bowler C."/>
            <person name="Brownlee C."/>
            <person name="Cock J.M."/>
            <person name="Elias M."/>
            <person name="Gladyshev V.N."/>
            <person name="Groth M."/>
            <person name="Guda C."/>
            <person name="Hadaegh A."/>
            <person name="Iglesias-Rodriguez M.D."/>
            <person name="Jenkins J."/>
            <person name="Jones B.M."/>
            <person name="Lawson T."/>
            <person name="Leese F."/>
            <person name="Lindquist E."/>
            <person name="Lobanov A."/>
            <person name="Lomsadze A."/>
            <person name="Malik S.B."/>
            <person name="Marsh M.E."/>
            <person name="Mackinder L."/>
            <person name="Mock T."/>
            <person name="Mueller-Roeber B."/>
            <person name="Pagarete A."/>
            <person name="Parker M."/>
            <person name="Probert I."/>
            <person name="Quesneville H."/>
            <person name="Raines C."/>
            <person name="Rensing S.A."/>
            <person name="Riano-Pachon D.M."/>
            <person name="Richier S."/>
            <person name="Rokitta S."/>
            <person name="Shiraiwa Y."/>
            <person name="Soanes D.M."/>
            <person name="van der Giezen M."/>
            <person name="Wahlund T.M."/>
            <person name="Williams B."/>
            <person name="Wilson W."/>
            <person name="Wolfe G."/>
            <person name="Wurch L.L."/>
        </authorList>
    </citation>
    <scope>NUCLEOTIDE SEQUENCE</scope>
</reference>
<name>A0A0D3JW21_EMIH1</name>
<dbReference type="HOGENOM" id="CLU_1247354_0_0_1"/>
<accession>A0A0D3JW21</accession>
<sequence>MVAPPKHRTAENLTDLPSDLLCNIYCALANPLAPAAACYFASTCHDVRSAALARAASATFSEAQHLQCFWARATALCKSKRMTRSLLSRATQFTAGPVISGECFSAADAEIFGQLLGARSITRLHMLVLEQNQLGEEGMRPIVQAAVSKKRRRAARAERPRALRKWARRWLLRGACSGARVPGARAPGAGHPQPQSQPRHQSRRGCFGGCAVSRRASTPHDS</sequence>
<organism evidence="2 3">
    <name type="scientific">Emiliania huxleyi (strain CCMP1516)</name>
    <dbReference type="NCBI Taxonomy" id="280463"/>
    <lineage>
        <taxon>Eukaryota</taxon>
        <taxon>Haptista</taxon>
        <taxon>Haptophyta</taxon>
        <taxon>Prymnesiophyceae</taxon>
        <taxon>Isochrysidales</taxon>
        <taxon>Noelaerhabdaceae</taxon>
        <taxon>Emiliania</taxon>
    </lineage>
</organism>
<feature type="compositionally biased region" description="Low complexity" evidence="1">
    <location>
        <begin position="181"/>
        <end position="199"/>
    </location>
</feature>
<reference evidence="2" key="2">
    <citation type="submission" date="2024-10" db="UniProtKB">
        <authorList>
            <consortium name="EnsemblProtists"/>
        </authorList>
    </citation>
    <scope>IDENTIFICATION</scope>
</reference>
<evidence type="ECO:0008006" key="4">
    <source>
        <dbReference type="Google" id="ProtNLM"/>
    </source>
</evidence>
<evidence type="ECO:0000313" key="3">
    <source>
        <dbReference type="Proteomes" id="UP000013827"/>
    </source>
</evidence>
<dbReference type="Proteomes" id="UP000013827">
    <property type="component" value="Unassembled WGS sequence"/>
</dbReference>
<keyword evidence="3" id="KW-1185">Reference proteome</keyword>
<dbReference type="PaxDb" id="2903-EOD27706"/>
<dbReference type="GeneID" id="17273252"/>
<protein>
    <recommendedName>
        <fullName evidence="4">F-box domain-containing protein</fullName>
    </recommendedName>
</protein>
<feature type="region of interest" description="Disordered" evidence="1">
    <location>
        <begin position="181"/>
        <end position="222"/>
    </location>
</feature>
<proteinExistence type="predicted"/>